<feature type="transmembrane region" description="Helical" evidence="5">
    <location>
        <begin position="79"/>
        <end position="102"/>
    </location>
</feature>
<sequence>MEWASAYLALGGLVGFLSGMFGIGGGTVLVPVLLVLFEVQQFPATHIMHLALGTSMATIVFTSLASMRKHHQHGAVNWAVVRTVTPGILLGTGLGALCATFVPTNGLKVFFALFLCCIAMQILFDLRPQASRQLPGVTGMTITGTLTGWISSLVSIGGGAIMVPFLVWCNVPIRNAIGTSAAIGFPVAAGGTMGYIATGLDTPGLPFPNLGFVHLPSLFWIALASVLCAPFGAKIAHHIQVNLLRKLFAIIMLVLAAHLLL</sequence>
<reference evidence="6" key="1">
    <citation type="submission" date="2018-05" db="EMBL/GenBank/DDBJ databases">
        <authorList>
            <person name="Lanie J.A."/>
            <person name="Ng W.-L."/>
            <person name="Kazmierczak K.M."/>
            <person name="Andrzejewski T.M."/>
            <person name="Davidsen T.M."/>
            <person name="Wayne K.J."/>
            <person name="Tettelin H."/>
            <person name="Glass J.I."/>
            <person name="Rusch D."/>
            <person name="Podicherti R."/>
            <person name="Tsui H.-C.T."/>
            <person name="Winkler M.E."/>
        </authorList>
    </citation>
    <scope>NUCLEOTIDE SEQUENCE</scope>
    <source>
        <strain evidence="6">KNB</strain>
    </source>
</reference>
<keyword evidence="2 5" id="KW-0812">Transmembrane</keyword>
<protein>
    <recommendedName>
        <fullName evidence="5">Probable membrane transporter protein</fullName>
    </recommendedName>
</protein>
<feature type="transmembrane region" description="Helical" evidence="5">
    <location>
        <begin position="6"/>
        <end position="37"/>
    </location>
</feature>
<dbReference type="PANTHER" id="PTHR43483:SF3">
    <property type="entry name" value="MEMBRANE TRANSPORTER PROTEIN HI_0806-RELATED"/>
    <property type="match status" value="1"/>
</dbReference>
<dbReference type="AlphaFoldDB" id="A0A2X0QR74"/>
<keyword evidence="5" id="KW-1003">Cell membrane</keyword>
<proteinExistence type="inferred from homology"/>
<comment type="subcellular location">
    <subcellularLocation>
        <location evidence="5">Cell membrane</location>
        <topology evidence="5">Multi-pass membrane protein</topology>
    </subcellularLocation>
    <subcellularLocation>
        <location evidence="1">Membrane</location>
        <topology evidence="1">Multi-pass membrane protein</topology>
    </subcellularLocation>
</comment>
<accession>A0A2X0QR74</accession>
<feature type="transmembrane region" description="Helical" evidence="5">
    <location>
        <begin position="243"/>
        <end position="260"/>
    </location>
</feature>
<comment type="similarity">
    <text evidence="5">Belongs to the 4-toluene sulfonate uptake permease (TSUP) (TC 2.A.102) family.</text>
</comment>
<feature type="transmembrane region" description="Helical" evidence="5">
    <location>
        <begin position="176"/>
        <end position="197"/>
    </location>
</feature>
<evidence type="ECO:0000256" key="1">
    <source>
        <dbReference type="ARBA" id="ARBA00004141"/>
    </source>
</evidence>
<gene>
    <name evidence="6" type="ORF">NITFAB_0102</name>
</gene>
<keyword evidence="3 5" id="KW-1133">Transmembrane helix</keyword>
<dbReference type="PANTHER" id="PTHR43483">
    <property type="entry name" value="MEMBRANE TRANSPORTER PROTEIN HI_0806-RELATED"/>
    <property type="match status" value="1"/>
</dbReference>
<dbReference type="GO" id="GO:0005886">
    <property type="term" value="C:plasma membrane"/>
    <property type="evidence" value="ECO:0007669"/>
    <property type="project" value="UniProtKB-SubCell"/>
</dbReference>
<dbReference type="EMBL" id="LS423452">
    <property type="protein sequence ID" value="SPS04513.1"/>
    <property type="molecule type" value="Genomic_DNA"/>
</dbReference>
<dbReference type="InterPro" id="IPR002781">
    <property type="entry name" value="TM_pro_TauE-like"/>
</dbReference>
<feature type="transmembrane region" description="Helical" evidence="5">
    <location>
        <begin position="146"/>
        <end position="169"/>
    </location>
</feature>
<dbReference type="Pfam" id="PF01925">
    <property type="entry name" value="TauE"/>
    <property type="match status" value="1"/>
</dbReference>
<feature type="transmembrane region" description="Helical" evidence="5">
    <location>
        <begin position="109"/>
        <end position="126"/>
    </location>
</feature>
<evidence type="ECO:0000256" key="2">
    <source>
        <dbReference type="ARBA" id="ARBA00022692"/>
    </source>
</evidence>
<evidence type="ECO:0000256" key="3">
    <source>
        <dbReference type="ARBA" id="ARBA00022989"/>
    </source>
</evidence>
<evidence type="ECO:0000256" key="4">
    <source>
        <dbReference type="ARBA" id="ARBA00023136"/>
    </source>
</evidence>
<name>A0A2X0QR74_9PROT</name>
<organism evidence="6">
    <name type="scientific">Candidatus Nitrotoga fabula</name>
    <dbReference type="NCBI Taxonomy" id="2182327"/>
    <lineage>
        <taxon>Bacteria</taxon>
        <taxon>Pseudomonadati</taxon>
        <taxon>Pseudomonadota</taxon>
        <taxon>Betaproteobacteria</taxon>
        <taxon>Nitrosomonadales</taxon>
        <taxon>Gallionellaceae</taxon>
        <taxon>Candidatus Nitrotoga</taxon>
    </lineage>
</organism>
<feature type="transmembrane region" description="Helical" evidence="5">
    <location>
        <begin position="49"/>
        <end position="67"/>
    </location>
</feature>
<keyword evidence="4 5" id="KW-0472">Membrane</keyword>
<feature type="transmembrane region" description="Helical" evidence="5">
    <location>
        <begin position="217"/>
        <end position="236"/>
    </location>
</feature>
<evidence type="ECO:0000256" key="5">
    <source>
        <dbReference type="RuleBase" id="RU363041"/>
    </source>
</evidence>
<evidence type="ECO:0000313" key="6">
    <source>
        <dbReference type="EMBL" id="SPS04513.1"/>
    </source>
</evidence>